<name>A0A6M3L576_9ZZZZ</name>
<dbReference type="AlphaFoldDB" id="A0A6M3L576"/>
<evidence type="ECO:0000313" key="1">
    <source>
        <dbReference type="EMBL" id="QJA75117.1"/>
    </source>
</evidence>
<sequence length="49" mass="5720">MCKHRHVKYLGKQCDDKGKVLFELYNCVACGSTITKDKEKKDENDKKRS</sequence>
<accession>A0A6M3L576</accession>
<dbReference type="EMBL" id="MT142142">
    <property type="protein sequence ID" value="QJA75117.1"/>
    <property type="molecule type" value="Genomic_DNA"/>
</dbReference>
<organism evidence="2">
    <name type="scientific">viral metagenome</name>
    <dbReference type="NCBI Taxonomy" id="1070528"/>
    <lineage>
        <taxon>unclassified sequences</taxon>
        <taxon>metagenomes</taxon>
        <taxon>organismal metagenomes</taxon>
    </lineage>
</organism>
<protein>
    <submittedName>
        <fullName evidence="2">Uncharacterized protein</fullName>
    </submittedName>
</protein>
<reference evidence="2" key="1">
    <citation type="submission" date="2020-03" db="EMBL/GenBank/DDBJ databases">
        <title>The deep terrestrial virosphere.</title>
        <authorList>
            <person name="Holmfeldt K."/>
            <person name="Nilsson E."/>
            <person name="Simone D."/>
            <person name="Lopez-Fernandez M."/>
            <person name="Wu X."/>
            <person name="de Brujin I."/>
            <person name="Lundin D."/>
            <person name="Andersson A."/>
            <person name="Bertilsson S."/>
            <person name="Dopson M."/>
        </authorList>
    </citation>
    <scope>NUCLEOTIDE SEQUENCE</scope>
    <source>
        <strain evidence="1">MM415A01866</strain>
        <strain evidence="2">MM415B02635</strain>
    </source>
</reference>
<evidence type="ECO:0000313" key="2">
    <source>
        <dbReference type="EMBL" id="QJA88982.1"/>
    </source>
</evidence>
<proteinExistence type="predicted"/>
<dbReference type="EMBL" id="MT142815">
    <property type="protein sequence ID" value="QJA88982.1"/>
    <property type="molecule type" value="Genomic_DNA"/>
</dbReference>
<gene>
    <name evidence="1" type="ORF">MM415A01866_0003</name>
    <name evidence="2" type="ORF">MM415B02635_0021</name>
</gene>